<organism evidence="1 2">
    <name type="scientific">Trema orientale</name>
    <name type="common">Charcoal tree</name>
    <name type="synonym">Celtis orientalis</name>
    <dbReference type="NCBI Taxonomy" id="63057"/>
    <lineage>
        <taxon>Eukaryota</taxon>
        <taxon>Viridiplantae</taxon>
        <taxon>Streptophyta</taxon>
        <taxon>Embryophyta</taxon>
        <taxon>Tracheophyta</taxon>
        <taxon>Spermatophyta</taxon>
        <taxon>Magnoliopsida</taxon>
        <taxon>eudicotyledons</taxon>
        <taxon>Gunneridae</taxon>
        <taxon>Pentapetalae</taxon>
        <taxon>rosids</taxon>
        <taxon>fabids</taxon>
        <taxon>Rosales</taxon>
        <taxon>Cannabaceae</taxon>
        <taxon>Trema</taxon>
    </lineage>
</organism>
<dbReference type="Proteomes" id="UP000237000">
    <property type="component" value="Unassembled WGS sequence"/>
</dbReference>
<accession>A0A2P5FLG1</accession>
<protein>
    <submittedName>
        <fullName evidence="1">Uncharacterized protein</fullName>
    </submittedName>
</protein>
<sequence length="52" mass="5967">MINFTLRFLGSTSRNLRSQITTSFIAEFTSQREVIINMFLGRGFPGLASYYL</sequence>
<evidence type="ECO:0000313" key="1">
    <source>
        <dbReference type="EMBL" id="PON98637.1"/>
    </source>
</evidence>
<dbReference type="OrthoDB" id="10464524at2759"/>
<dbReference type="EMBL" id="JXTC01000023">
    <property type="protein sequence ID" value="PON98637.1"/>
    <property type="molecule type" value="Genomic_DNA"/>
</dbReference>
<reference evidence="2" key="1">
    <citation type="submission" date="2016-06" db="EMBL/GenBank/DDBJ databases">
        <title>Parallel loss of symbiosis genes in relatives of nitrogen-fixing non-legume Parasponia.</title>
        <authorList>
            <person name="Van Velzen R."/>
            <person name="Holmer R."/>
            <person name="Bu F."/>
            <person name="Rutten L."/>
            <person name="Van Zeijl A."/>
            <person name="Liu W."/>
            <person name="Santuari L."/>
            <person name="Cao Q."/>
            <person name="Sharma T."/>
            <person name="Shen D."/>
            <person name="Roswanjaya Y."/>
            <person name="Wardhani T."/>
            <person name="Kalhor M.S."/>
            <person name="Jansen J."/>
            <person name="Van den Hoogen J."/>
            <person name="Gungor B."/>
            <person name="Hartog M."/>
            <person name="Hontelez J."/>
            <person name="Verver J."/>
            <person name="Yang W.-C."/>
            <person name="Schijlen E."/>
            <person name="Repin R."/>
            <person name="Schilthuizen M."/>
            <person name="Schranz E."/>
            <person name="Heidstra R."/>
            <person name="Miyata K."/>
            <person name="Fedorova E."/>
            <person name="Kohlen W."/>
            <person name="Bisseling T."/>
            <person name="Smit S."/>
            <person name="Geurts R."/>
        </authorList>
    </citation>
    <scope>NUCLEOTIDE SEQUENCE [LARGE SCALE GENOMIC DNA]</scope>
    <source>
        <strain evidence="2">cv. RG33-2</strain>
    </source>
</reference>
<dbReference type="InParanoid" id="A0A2P5FLG1"/>
<evidence type="ECO:0000313" key="2">
    <source>
        <dbReference type="Proteomes" id="UP000237000"/>
    </source>
</evidence>
<proteinExistence type="predicted"/>
<keyword evidence="2" id="KW-1185">Reference proteome</keyword>
<name>A0A2P5FLG1_TREOI</name>
<comment type="caution">
    <text evidence="1">The sequence shown here is derived from an EMBL/GenBank/DDBJ whole genome shotgun (WGS) entry which is preliminary data.</text>
</comment>
<dbReference type="AlphaFoldDB" id="A0A2P5FLG1"/>
<gene>
    <name evidence="1" type="ORF">TorRG33x02_055370</name>
</gene>